<feature type="region of interest" description="Disordered" evidence="1">
    <location>
        <begin position="1"/>
        <end position="27"/>
    </location>
</feature>
<proteinExistence type="predicted"/>
<organism evidence="2 3">
    <name type="scientific">Bodo saltans</name>
    <name type="common">Flagellated protozoan</name>
    <dbReference type="NCBI Taxonomy" id="75058"/>
    <lineage>
        <taxon>Eukaryota</taxon>
        <taxon>Discoba</taxon>
        <taxon>Euglenozoa</taxon>
        <taxon>Kinetoplastea</taxon>
        <taxon>Metakinetoplastina</taxon>
        <taxon>Eubodonida</taxon>
        <taxon>Bodonidae</taxon>
        <taxon>Bodo</taxon>
    </lineage>
</organism>
<reference evidence="3" key="1">
    <citation type="submission" date="2015-09" db="EMBL/GenBank/DDBJ databases">
        <authorList>
            <consortium name="Pathogen Informatics"/>
        </authorList>
    </citation>
    <scope>NUCLEOTIDE SEQUENCE [LARGE SCALE GENOMIC DNA]</scope>
    <source>
        <strain evidence="3">Lake Konstanz</strain>
    </source>
</reference>
<evidence type="ECO:0000313" key="3">
    <source>
        <dbReference type="Proteomes" id="UP000051952"/>
    </source>
</evidence>
<dbReference type="OrthoDB" id="10251809at2759"/>
<evidence type="ECO:0000313" key="2">
    <source>
        <dbReference type="EMBL" id="CUE69429.1"/>
    </source>
</evidence>
<sequence>MPPKTSGKASKTPSSATPVGGLPGDDAVVRRGLSELSTNLRLTTSDIKFRNAPPRGRAFASVIMEDSRVIVFGGWDGGVSSSALEGSRQPLPTVEYCVPLSEWGTLAQTTAVPAAVAAAHAASIAHQAASSNLTTSMRSALGA</sequence>
<accession>A0A0S4IMX9</accession>
<feature type="compositionally biased region" description="Polar residues" evidence="1">
    <location>
        <begin position="7"/>
        <end position="17"/>
    </location>
</feature>
<dbReference type="EMBL" id="CYKH01000077">
    <property type="protein sequence ID" value="CUE69429.1"/>
    <property type="molecule type" value="Genomic_DNA"/>
</dbReference>
<dbReference type="AlphaFoldDB" id="A0A0S4IMX9"/>
<gene>
    <name evidence="2" type="ORF">BSAL_52025</name>
</gene>
<feature type="non-terminal residue" evidence="2">
    <location>
        <position position="143"/>
    </location>
</feature>
<dbReference type="VEuPathDB" id="TriTrypDB:BSAL_52025"/>
<dbReference type="Proteomes" id="UP000051952">
    <property type="component" value="Unassembled WGS sequence"/>
</dbReference>
<keyword evidence="3" id="KW-1185">Reference proteome</keyword>
<protein>
    <submittedName>
        <fullName evidence="2">Uncharacterized protein</fullName>
    </submittedName>
</protein>
<name>A0A0S4IMX9_BODSA</name>
<evidence type="ECO:0000256" key="1">
    <source>
        <dbReference type="SAM" id="MobiDB-lite"/>
    </source>
</evidence>